<evidence type="ECO:0000313" key="2">
    <source>
        <dbReference type="Proteomes" id="UP000027451"/>
    </source>
</evidence>
<accession>A0A656QKM7</accession>
<sequence>MNSSPLQLVEIHDTDDDHEVGGQDLPYLVTAVYRGEYQSAAALIQADKALNAFNIQPAESRVKLPGHVEFCTFEYRDIYRFFGVPRPMSPERELAGRYWQSTYARTVGELRAALADLPDDFPLIHTGHDDRREATNRLGVHVTTNTWEWTAPEPAEYGRYAGWAMRVGQLANDDWNQVVSGTWKDKRYNDIE</sequence>
<name>A0A656QKM7_9BURK</name>
<organism evidence="1 2">
    <name type="scientific">Caballeronia zhejiangensis</name>
    <dbReference type="NCBI Taxonomy" id="871203"/>
    <lineage>
        <taxon>Bacteria</taxon>
        <taxon>Pseudomonadati</taxon>
        <taxon>Pseudomonadota</taxon>
        <taxon>Betaproteobacteria</taxon>
        <taxon>Burkholderiales</taxon>
        <taxon>Burkholderiaceae</taxon>
        <taxon>Caballeronia</taxon>
    </lineage>
</organism>
<gene>
    <name evidence="1" type="ORF">BG60_11205</name>
</gene>
<reference evidence="1 2" key="1">
    <citation type="submission" date="2014-03" db="EMBL/GenBank/DDBJ databases">
        <title>Draft Genome Sequences of Four Burkholderia Strains.</title>
        <authorList>
            <person name="Liu X.Y."/>
            <person name="Li C.X."/>
            <person name="Xu J.H."/>
        </authorList>
    </citation>
    <scope>NUCLEOTIDE SEQUENCE [LARGE SCALE GENOMIC DNA]</scope>
    <source>
        <strain evidence="1 2">OP-1</strain>
    </source>
</reference>
<dbReference type="AlphaFoldDB" id="A0A656QKM7"/>
<proteinExistence type="predicted"/>
<dbReference type="RefSeq" id="WP_033536825.1">
    <property type="nucleotide sequence ID" value="NZ_JFHD01000018.1"/>
</dbReference>
<dbReference type="EMBL" id="JFHD01000018">
    <property type="protein sequence ID" value="KDR28484.1"/>
    <property type="molecule type" value="Genomic_DNA"/>
</dbReference>
<comment type="caution">
    <text evidence="1">The sequence shown here is derived from an EMBL/GenBank/DDBJ whole genome shotgun (WGS) entry which is preliminary data.</text>
</comment>
<protein>
    <submittedName>
        <fullName evidence="1">Uncharacterized protein</fullName>
    </submittedName>
</protein>
<dbReference type="OrthoDB" id="9133579at2"/>
<dbReference type="Proteomes" id="UP000027451">
    <property type="component" value="Unassembled WGS sequence"/>
</dbReference>
<evidence type="ECO:0000313" key="1">
    <source>
        <dbReference type="EMBL" id="KDR28484.1"/>
    </source>
</evidence>
<keyword evidence="2" id="KW-1185">Reference proteome</keyword>